<gene>
    <name evidence="3" type="ORF">DIC75_00080</name>
</gene>
<name>A0ABD4TAM8_9EURY</name>
<dbReference type="InterPro" id="IPR001845">
    <property type="entry name" value="HTH_ArsR_DNA-bd_dom"/>
</dbReference>
<dbReference type="PANTHER" id="PTHR36216:SF1">
    <property type="entry name" value="HTH ARSR-TYPE DOMAIN-CONTAINING PROTEIN"/>
    <property type="match status" value="1"/>
</dbReference>
<dbReference type="AlphaFoldDB" id="A0ABD4TAM8"/>
<evidence type="ECO:0000313" key="3">
    <source>
        <dbReference type="EMBL" id="MCM2464723.1"/>
    </source>
</evidence>
<dbReference type="CDD" id="cd00090">
    <property type="entry name" value="HTH_ARSR"/>
    <property type="match status" value="2"/>
</dbReference>
<dbReference type="Pfam" id="PF13412">
    <property type="entry name" value="HTH_24"/>
    <property type="match status" value="1"/>
</dbReference>
<dbReference type="Gene3D" id="1.10.10.10">
    <property type="entry name" value="Winged helix-like DNA-binding domain superfamily/Winged helix DNA-binding domain"/>
    <property type="match status" value="2"/>
</dbReference>
<comment type="caution">
    <text evidence="3">The sequence shown here is derived from an EMBL/GenBank/DDBJ whole genome shotgun (WGS) entry which is preliminary data.</text>
</comment>
<dbReference type="Proteomes" id="UP001523230">
    <property type="component" value="Unassembled WGS sequence"/>
</dbReference>
<evidence type="ECO:0000259" key="2">
    <source>
        <dbReference type="PROSITE" id="PS50987"/>
    </source>
</evidence>
<evidence type="ECO:0000313" key="4">
    <source>
        <dbReference type="Proteomes" id="UP001523230"/>
    </source>
</evidence>
<accession>A0ABD4TAM8</accession>
<dbReference type="InterPro" id="IPR036390">
    <property type="entry name" value="WH_DNA-bd_sf"/>
</dbReference>
<organism evidence="3 4">
    <name type="scientific">Methanoculleus oceani</name>
    <dbReference type="NCBI Taxonomy" id="2184756"/>
    <lineage>
        <taxon>Archaea</taxon>
        <taxon>Methanobacteriati</taxon>
        <taxon>Methanobacteriota</taxon>
        <taxon>Stenosarchaea group</taxon>
        <taxon>Methanomicrobia</taxon>
        <taxon>Methanomicrobiales</taxon>
        <taxon>Methanomicrobiaceae</taxon>
        <taxon>Methanoculleus</taxon>
    </lineage>
</organism>
<dbReference type="EMBL" id="QFDM01000001">
    <property type="protein sequence ID" value="MCM2464723.1"/>
    <property type="molecule type" value="Genomic_DNA"/>
</dbReference>
<proteinExistence type="predicted"/>
<feature type="domain" description="HTH arsR-type" evidence="2">
    <location>
        <begin position="187"/>
        <end position="282"/>
    </location>
</feature>
<dbReference type="Pfam" id="PF24266">
    <property type="entry name" value="HTH_HVO_0163_N"/>
    <property type="match status" value="1"/>
</dbReference>
<feature type="region of interest" description="Disordered" evidence="1">
    <location>
        <begin position="1"/>
        <end position="22"/>
    </location>
</feature>
<dbReference type="InterPro" id="IPR011991">
    <property type="entry name" value="ArsR-like_HTH"/>
</dbReference>
<keyword evidence="4" id="KW-1185">Reference proteome</keyword>
<reference evidence="3 4" key="1">
    <citation type="submission" date="2018-05" db="EMBL/GenBank/DDBJ databases">
        <title>Isolation and characterization of genus Methanoculleus species and their viruses from deep sea marine sediment offshore southwestern Taiwan.</title>
        <authorList>
            <person name="Wei W.-H."/>
            <person name="Chen W.-C."/>
            <person name="Lai M.-C."/>
            <person name="Chen S.-C."/>
        </authorList>
    </citation>
    <scope>NUCLEOTIDE SEQUENCE [LARGE SCALE GENOMIC DNA]</scope>
    <source>
        <strain evidence="3 4">CWC-02</strain>
    </source>
</reference>
<sequence>MWNQEPGHPMYTASGCRSRDHTPSTFTCAEPGRLLRLLTLSILFSVLLVSVADATEYTVRPSRNVGQEPGISVSGEKVQEIDPIPLWLVLLLCVFPQLTVAPFETLLPLKAVGYLGYKRISRKNVLDSPRRLETLSFIKANPGLHFRKLLKEMSLTRGTLGYHLERLESAGLLKAIRSRGRCHYFATGSPYSAEKEALIIAMGDDTLRGIITQISLNGGTRTEELAEESGLSKATVYTHVKYLEHQGIVTSEREGRYVRYTLTDNSSRMLAEYVHDRSPEPARVPAEHTV</sequence>
<dbReference type="InterPro" id="IPR056504">
    <property type="entry name" value="HTH_HVO_0163_N"/>
</dbReference>
<dbReference type="InterPro" id="IPR036388">
    <property type="entry name" value="WH-like_DNA-bd_sf"/>
</dbReference>
<protein>
    <recommendedName>
        <fullName evidence="2">HTH arsR-type domain-containing protein</fullName>
    </recommendedName>
</protein>
<dbReference type="PANTHER" id="PTHR36216">
    <property type="entry name" value="TRANSCRIPTIONAL REGULATOR, TRMB"/>
    <property type="match status" value="1"/>
</dbReference>
<dbReference type="SMART" id="SM00418">
    <property type="entry name" value="HTH_ARSR"/>
    <property type="match status" value="1"/>
</dbReference>
<dbReference type="SUPFAM" id="SSF46785">
    <property type="entry name" value="Winged helix' DNA-binding domain"/>
    <property type="match status" value="2"/>
</dbReference>
<dbReference type="PROSITE" id="PS50987">
    <property type="entry name" value="HTH_ARSR_2"/>
    <property type="match status" value="1"/>
</dbReference>
<evidence type="ECO:0000256" key="1">
    <source>
        <dbReference type="SAM" id="MobiDB-lite"/>
    </source>
</evidence>
<dbReference type="RefSeq" id="WP_250985979.1">
    <property type="nucleotide sequence ID" value="NZ_QFDM01000001.1"/>
</dbReference>